<sequence length="308" mass="33114">MTNPVAVITGASSGIGLALTQHLVSKAWHVVLLDLNPPPASASLPKDATLFVQCDVSSWSSQSSAFARAFEWRRRVDFAALNAGIDDRDDIFNTLPSTNGSSAPPPPIKPNMKTLEVDLFGVYYGIKLFAHYASLSPSPNKDIIITASSAALYPIPSVPQYSTAKNGLLGLVRSLAPSAAAHGFTINAICPDMIQTALAPDGLMEGYPNDAKTPMSTMLRAYDDLLGLASGGAEKKNGQVLEVVMDQLIYREGLKPLNKKQGAENLEGVLELWENVYRDRNIAFARKTEEQERAKARARATATATAKL</sequence>
<dbReference type="PROSITE" id="PS00061">
    <property type="entry name" value="ADH_SHORT"/>
    <property type="match status" value="1"/>
</dbReference>
<dbReference type="Gene3D" id="3.40.50.720">
    <property type="entry name" value="NAD(P)-binding Rossmann-like Domain"/>
    <property type="match status" value="1"/>
</dbReference>
<gene>
    <name evidence="4" type="ORF">IWX90DRAFT_21784</name>
</gene>
<proteinExistence type="inferred from homology"/>
<organism evidence="4 5">
    <name type="scientific">Phyllosticta citrichinensis</name>
    <dbReference type="NCBI Taxonomy" id="1130410"/>
    <lineage>
        <taxon>Eukaryota</taxon>
        <taxon>Fungi</taxon>
        <taxon>Dikarya</taxon>
        <taxon>Ascomycota</taxon>
        <taxon>Pezizomycotina</taxon>
        <taxon>Dothideomycetes</taxon>
        <taxon>Dothideomycetes incertae sedis</taxon>
        <taxon>Botryosphaeriales</taxon>
        <taxon>Phyllostictaceae</taxon>
        <taxon>Phyllosticta</taxon>
    </lineage>
</organism>
<name>A0ABR1Y732_9PEZI</name>
<accession>A0ABR1Y732</accession>
<evidence type="ECO:0000256" key="1">
    <source>
        <dbReference type="ARBA" id="ARBA00006484"/>
    </source>
</evidence>
<dbReference type="InterPro" id="IPR002347">
    <property type="entry name" value="SDR_fam"/>
</dbReference>
<protein>
    <submittedName>
        <fullName evidence="4">Uncharacterized protein</fullName>
    </submittedName>
</protein>
<evidence type="ECO:0000256" key="3">
    <source>
        <dbReference type="ARBA" id="ARBA00023002"/>
    </source>
</evidence>
<dbReference type="Pfam" id="PF00106">
    <property type="entry name" value="adh_short"/>
    <property type="match status" value="1"/>
</dbReference>
<dbReference type="EMBL" id="JBBWUH010000001">
    <property type="protein sequence ID" value="KAK8177566.1"/>
    <property type="molecule type" value="Genomic_DNA"/>
</dbReference>
<keyword evidence="5" id="KW-1185">Reference proteome</keyword>
<dbReference type="PANTHER" id="PTHR43180">
    <property type="entry name" value="3-OXOACYL-(ACYL-CARRIER-PROTEIN) REDUCTASE (AFU_ORTHOLOGUE AFUA_6G11210)"/>
    <property type="match status" value="1"/>
</dbReference>
<evidence type="ECO:0000313" key="5">
    <source>
        <dbReference type="Proteomes" id="UP001456524"/>
    </source>
</evidence>
<dbReference type="PRINTS" id="PR00081">
    <property type="entry name" value="GDHRDH"/>
</dbReference>
<comment type="similarity">
    <text evidence="1">Belongs to the short-chain dehydrogenases/reductases (SDR) family.</text>
</comment>
<dbReference type="InterPro" id="IPR020904">
    <property type="entry name" value="Sc_DH/Rdtase_CS"/>
</dbReference>
<dbReference type="PANTHER" id="PTHR43180:SF33">
    <property type="entry name" value="15-HYDROXYPROSTAGLANDIN DEHYDROGENASE [NAD(+)]-LIKE"/>
    <property type="match status" value="1"/>
</dbReference>
<dbReference type="Proteomes" id="UP001456524">
    <property type="component" value="Unassembled WGS sequence"/>
</dbReference>
<keyword evidence="2" id="KW-0521">NADP</keyword>
<comment type="caution">
    <text evidence="4">The sequence shown here is derived from an EMBL/GenBank/DDBJ whole genome shotgun (WGS) entry which is preliminary data.</text>
</comment>
<dbReference type="InterPro" id="IPR036291">
    <property type="entry name" value="NAD(P)-bd_dom_sf"/>
</dbReference>
<evidence type="ECO:0000256" key="2">
    <source>
        <dbReference type="ARBA" id="ARBA00022857"/>
    </source>
</evidence>
<dbReference type="SUPFAM" id="SSF51735">
    <property type="entry name" value="NAD(P)-binding Rossmann-fold domains"/>
    <property type="match status" value="1"/>
</dbReference>
<keyword evidence="3" id="KW-0560">Oxidoreductase</keyword>
<evidence type="ECO:0000313" key="4">
    <source>
        <dbReference type="EMBL" id="KAK8177566.1"/>
    </source>
</evidence>
<reference evidence="4 5" key="1">
    <citation type="journal article" date="2022" name="G3 (Bethesda)">
        <title>Enemy or ally: a genomic approach to elucidate the lifestyle of Phyllosticta citrichinaensis.</title>
        <authorList>
            <person name="Buijs V.A."/>
            <person name="Groenewald J.Z."/>
            <person name="Haridas S."/>
            <person name="LaButti K.M."/>
            <person name="Lipzen A."/>
            <person name="Martin F.M."/>
            <person name="Barry K."/>
            <person name="Grigoriev I.V."/>
            <person name="Crous P.W."/>
            <person name="Seidl M.F."/>
        </authorList>
    </citation>
    <scope>NUCLEOTIDE SEQUENCE [LARGE SCALE GENOMIC DNA]</scope>
    <source>
        <strain evidence="4 5">CBS 129764</strain>
    </source>
</reference>